<proteinExistence type="predicted"/>
<keyword evidence="1 3" id="KW-0238">DNA-binding</keyword>
<dbReference type="CDD" id="cd02440">
    <property type="entry name" value="AdoMet_MTases"/>
    <property type="match status" value="1"/>
</dbReference>
<name>A0A2T6KMF4_9RHOB</name>
<dbReference type="PROSITE" id="PS50937">
    <property type="entry name" value="HTH_MERR_2"/>
    <property type="match status" value="1"/>
</dbReference>
<dbReference type="Pfam" id="PF13649">
    <property type="entry name" value="Methyltransf_25"/>
    <property type="match status" value="1"/>
</dbReference>
<dbReference type="GO" id="GO:0003677">
    <property type="term" value="F:DNA binding"/>
    <property type="evidence" value="ECO:0007669"/>
    <property type="project" value="UniProtKB-KW"/>
</dbReference>
<dbReference type="Gene3D" id="1.10.1660.10">
    <property type="match status" value="1"/>
</dbReference>
<keyword evidence="4" id="KW-1185">Reference proteome</keyword>
<organism evidence="3 4">
    <name type="scientific">Yoonia sediminilitoris</name>
    <dbReference type="NCBI Taxonomy" id="1286148"/>
    <lineage>
        <taxon>Bacteria</taxon>
        <taxon>Pseudomonadati</taxon>
        <taxon>Pseudomonadota</taxon>
        <taxon>Alphaproteobacteria</taxon>
        <taxon>Rhodobacterales</taxon>
        <taxon>Paracoccaceae</taxon>
        <taxon>Yoonia</taxon>
    </lineage>
</organism>
<accession>A0A2T6KMF4</accession>
<dbReference type="Gene3D" id="3.40.50.150">
    <property type="entry name" value="Vaccinia Virus protein VP39"/>
    <property type="match status" value="1"/>
</dbReference>
<evidence type="ECO:0000313" key="3">
    <source>
        <dbReference type="EMBL" id="PUB17337.1"/>
    </source>
</evidence>
<sequence length="389" mass="43657">MYQISKLAESVGLSRATLLYYEKLGLLRAARQANGYRVYTDVDRQRLSLMQQLQAGGLSLQECRACLDGKLDREMLGQRLDTLEREIAAKTRSRDLLAALLGRGSLKDWHEEVERVAPDLHRAWLMTQGFSSAEAARVAWLSKDMNAHDDYMAGFMEVFSRLDRWGPATEAATRRALVMVPFAPQTILEIGCGPGMATMTLADATAARIVATDTDAGALDRLTGRIAAQGVGDRVEVHNMDMAQLPVPDDPWDVIWAEGSAYIIGIERALRDWRPLLRPGGVLVFSEMVWRINDPSDELRAFWASEYPAMTRVPVRLAQAKRAGYRVIGHFDMGREAMDTYYRPLEARVAEMEERLTGSRVLNDLRAELATYHTCDGIVSFEMFVLQKP</sequence>
<protein>
    <submittedName>
        <fullName evidence="3">DNA-binding transcriptional MerR regulator</fullName>
    </submittedName>
</protein>
<dbReference type="InterPro" id="IPR029063">
    <property type="entry name" value="SAM-dependent_MTases_sf"/>
</dbReference>
<dbReference type="InterPro" id="IPR041698">
    <property type="entry name" value="Methyltransf_25"/>
</dbReference>
<evidence type="ECO:0000256" key="1">
    <source>
        <dbReference type="ARBA" id="ARBA00023125"/>
    </source>
</evidence>
<dbReference type="SUPFAM" id="SSF46955">
    <property type="entry name" value="Putative DNA-binding domain"/>
    <property type="match status" value="1"/>
</dbReference>
<dbReference type="AlphaFoldDB" id="A0A2T6KMF4"/>
<reference evidence="3 4" key="1">
    <citation type="submission" date="2018-04" db="EMBL/GenBank/DDBJ databases">
        <title>Genomic Encyclopedia of Archaeal and Bacterial Type Strains, Phase II (KMG-II): from individual species to whole genera.</title>
        <authorList>
            <person name="Goeker M."/>
        </authorList>
    </citation>
    <scope>NUCLEOTIDE SEQUENCE [LARGE SCALE GENOMIC DNA]</scope>
    <source>
        <strain evidence="3 4">DSM 29955</strain>
    </source>
</reference>
<dbReference type="RefSeq" id="WP_108385475.1">
    <property type="nucleotide sequence ID" value="NZ_QBUD01000002.1"/>
</dbReference>
<dbReference type="GO" id="GO:0003700">
    <property type="term" value="F:DNA-binding transcription factor activity"/>
    <property type="evidence" value="ECO:0007669"/>
    <property type="project" value="InterPro"/>
</dbReference>
<evidence type="ECO:0000313" key="4">
    <source>
        <dbReference type="Proteomes" id="UP000244523"/>
    </source>
</evidence>
<dbReference type="Pfam" id="PF13411">
    <property type="entry name" value="MerR_1"/>
    <property type="match status" value="1"/>
</dbReference>
<dbReference type="InterPro" id="IPR047057">
    <property type="entry name" value="MerR_fam"/>
</dbReference>
<evidence type="ECO:0000259" key="2">
    <source>
        <dbReference type="PROSITE" id="PS50937"/>
    </source>
</evidence>
<dbReference type="InterPro" id="IPR009061">
    <property type="entry name" value="DNA-bd_dom_put_sf"/>
</dbReference>
<dbReference type="PANTHER" id="PTHR30204:SF97">
    <property type="entry name" value="MERR FAMILY REGULATORY PROTEIN"/>
    <property type="match status" value="1"/>
</dbReference>
<dbReference type="OrthoDB" id="9808480at2"/>
<dbReference type="SMART" id="SM00422">
    <property type="entry name" value="HTH_MERR"/>
    <property type="match status" value="1"/>
</dbReference>
<dbReference type="EMBL" id="QBUD01000002">
    <property type="protein sequence ID" value="PUB17337.1"/>
    <property type="molecule type" value="Genomic_DNA"/>
</dbReference>
<dbReference type="InterPro" id="IPR000551">
    <property type="entry name" value="MerR-type_HTH_dom"/>
</dbReference>
<dbReference type="Proteomes" id="UP000244523">
    <property type="component" value="Unassembled WGS sequence"/>
</dbReference>
<dbReference type="PANTHER" id="PTHR30204">
    <property type="entry name" value="REDOX-CYCLING DRUG-SENSING TRANSCRIPTIONAL ACTIVATOR SOXR"/>
    <property type="match status" value="1"/>
</dbReference>
<feature type="domain" description="HTH merR-type" evidence="2">
    <location>
        <begin position="1"/>
        <end position="69"/>
    </location>
</feature>
<gene>
    <name evidence="3" type="ORF">C8N45_102349</name>
</gene>
<comment type="caution">
    <text evidence="3">The sequence shown here is derived from an EMBL/GenBank/DDBJ whole genome shotgun (WGS) entry which is preliminary data.</text>
</comment>
<dbReference type="SUPFAM" id="SSF53335">
    <property type="entry name" value="S-adenosyl-L-methionine-dependent methyltransferases"/>
    <property type="match status" value="1"/>
</dbReference>